<keyword evidence="1" id="KW-0732">Signal</keyword>
<dbReference type="Gene3D" id="2.130.10.130">
    <property type="entry name" value="Integrin alpha, N-terminal"/>
    <property type="match status" value="1"/>
</dbReference>
<dbReference type="Pfam" id="PF01839">
    <property type="entry name" value="FG-GAP"/>
    <property type="match status" value="1"/>
</dbReference>
<evidence type="ECO:0000256" key="4">
    <source>
        <dbReference type="PROSITE-ProRule" id="PRU00803"/>
    </source>
</evidence>
<dbReference type="AlphaFoldDB" id="A0A1A8MCV1"/>
<proteinExistence type="predicted"/>
<evidence type="ECO:0000256" key="1">
    <source>
        <dbReference type="ARBA" id="ARBA00022729"/>
    </source>
</evidence>
<keyword evidence="5" id="KW-0401">Integrin</keyword>
<protein>
    <submittedName>
        <fullName evidence="5">Integrin, alpha 9</fullName>
    </submittedName>
</protein>
<reference evidence="5" key="2">
    <citation type="submission" date="2016-06" db="EMBL/GenBank/DDBJ databases">
        <title>The genome of a short-lived fish provides insights into sex chromosome evolution and the genetic control of aging.</title>
        <authorList>
            <person name="Reichwald K."/>
            <person name="Felder M."/>
            <person name="Petzold A."/>
            <person name="Koch P."/>
            <person name="Groth M."/>
            <person name="Platzer M."/>
        </authorList>
    </citation>
    <scope>NUCLEOTIDE SEQUENCE</scope>
    <source>
        <tissue evidence="5">Brain</tissue>
    </source>
</reference>
<sequence>MEEDAILTGDNAFNAHFGECLAAIGDIDDDGYQDVAIGAPKEDDYGGAVYIYHGDATGITRKYSMKLAGRSFLVQAKSANPEHNLSDNSLDLSIPLIHETDATITGVVTPSSFVEIIEAEKNRKDSDESWDWMDKDH</sequence>
<gene>
    <name evidence="5" type="primary">ITGA9</name>
</gene>
<dbReference type="InterPro" id="IPR013517">
    <property type="entry name" value="FG-GAP"/>
</dbReference>
<dbReference type="GO" id="GO:0009897">
    <property type="term" value="C:external side of plasma membrane"/>
    <property type="evidence" value="ECO:0007669"/>
    <property type="project" value="TreeGrafter"/>
</dbReference>
<dbReference type="GO" id="GO:0098609">
    <property type="term" value="P:cell-cell adhesion"/>
    <property type="evidence" value="ECO:0007669"/>
    <property type="project" value="TreeGrafter"/>
</dbReference>
<organism evidence="5">
    <name type="scientific">Nothobranchius pienaari</name>
    <dbReference type="NCBI Taxonomy" id="704102"/>
    <lineage>
        <taxon>Eukaryota</taxon>
        <taxon>Metazoa</taxon>
        <taxon>Chordata</taxon>
        <taxon>Craniata</taxon>
        <taxon>Vertebrata</taxon>
        <taxon>Euteleostomi</taxon>
        <taxon>Actinopterygii</taxon>
        <taxon>Neopterygii</taxon>
        <taxon>Teleostei</taxon>
        <taxon>Neoteleostei</taxon>
        <taxon>Acanthomorphata</taxon>
        <taxon>Ovalentaria</taxon>
        <taxon>Atherinomorphae</taxon>
        <taxon>Cyprinodontiformes</taxon>
        <taxon>Nothobranchiidae</taxon>
        <taxon>Nothobranchius</taxon>
    </lineage>
</organism>
<dbReference type="GO" id="GO:0008305">
    <property type="term" value="C:integrin complex"/>
    <property type="evidence" value="ECO:0007669"/>
    <property type="project" value="TreeGrafter"/>
</dbReference>
<dbReference type="GO" id="GO:0007160">
    <property type="term" value="P:cell-matrix adhesion"/>
    <property type="evidence" value="ECO:0007669"/>
    <property type="project" value="TreeGrafter"/>
</dbReference>
<dbReference type="SUPFAM" id="SSF69318">
    <property type="entry name" value="Integrin alpha N-terminal domain"/>
    <property type="match status" value="1"/>
</dbReference>
<name>A0A1A8MCV1_9TELE</name>
<dbReference type="PROSITE" id="PS51470">
    <property type="entry name" value="FG_GAP"/>
    <property type="match status" value="1"/>
</dbReference>
<keyword evidence="2" id="KW-0677">Repeat</keyword>
<keyword evidence="3" id="KW-0325">Glycoprotein</keyword>
<dbReference type="EMBL" id="HAEF01013499">
    <property type="protein sequence ID" value="SBR54658.1"/>
    <property type="molecule type" value="Transcribed_RNA"/>
</dbReference>
<dbReference type="SMART" id="SM00191">
    <property type="entry name" value="Int_alpha"/>
    <property type="match status" value="1"/>
</dbReference>
<evidence type="ECO:0000313" key="5">
    <source>
        <dbReference type="EMBL" id="SBR54658.1"/>
    </source>
</evidence>
<dbReference type="GO" id="GO:0007229">
    <property type="term" value="P:integrin-mediated signaling pathway"/>
    <property type="evidence" value="ECO:0007669"/>
    <property type="project" value="UniProtKB-KW"/>
</dbReference>
<dbReference type="PANTHER" id="PTHR23220:SF69">
    <property type="entry name" value="INTEGRIN ALPHA-9"/>
    <property type="match status" value="1"/>
</dbReference>
<dbReference type="InterPro" id="IPR013519">
    <property type="entry name" value="Int_alpha_beta-p"/>
</dbReference>
<evidence type="ECO:0000256" key="3">
    <source>
        <dbReference type="ARBA" id="ARBA00023180"/>
    </source>
</evidence>
<reference evidence="5" key="1">
    <citation type="submission" date="2016-05" db="EMBL/GenBank/DDBJ databases">
        <authorList>
            <person name="Lavstsen T."/>
            <person name="Jespersen J.S."/>
        </authorList>
    </citation>
    <scope>NUCLEOTIDE SEQUENCE</scope>
    <source>
        <tissue evidence="5">Brain</tissue>
    </source>
</reference>
<accession>A0A1A8MCV1</accession>
<dbReference type="GO" id="GO:0005178">
    <property type="term" value="F:integrin binding"/>
    <property type="evidence" value="ECO:0007669"/>
    <property type="project" value="TreeGrafter"/>
</dbReference>
<dbReference type="PANTHER" id="PTHR23220">
    <property type="entry name" value="INTEGRIN ALPHA"/>
    <property type="match status" value="1"/>
</dbReference>
<dbReference type="GO" id="GO:0033627">
    <property type="term" value="P:cell adhesion mediated by integrin"/>
    <property type="evidence" value="ECO:0007669"/>
    <property type="project" value="TreeGrafter"/>
</dbReference>
<feature type="repeat" description="FG-GAP" evidence="4">
    <location>
        <begin position="4"/>
        <end position="61"/>
    </location>
</feature>
<evidence type="ECO:0000256" key="2">
    <source>
        <dbReference type="ARBA" id="ARBA00022737"/>
    </source>
</evidence>
<dbReference type="InterPro" id="IPR028994">
    <property type="entry name" value="Integrin_alpha_N"/>
</dbReference>